<evidence type="ECO:0000313" key="3">
    <source>
        <dbReference type="Proteomes" id="UP000184357"/>
    </source>
</evidence>
<reference evidence="2 3" key="1">
    <citation type="submission" date="2016-11" db="EMBL/GenBank/DDBJ databases">
        <authorList>
            <person name="Jaros S."/>
            <person name="Januszkiewicz K."/>
            <person name="Wedrychowicz H."/>
        </authorList>
    </citation>
    <scope>NUCLEOTIDE SEQUENCE [LARGE SCALE GENOMIC DNA]</scope>
    <source>
        <strain evidence="2 3">DSM 9297</strain>
    </source>
</reference>
<keyword evidence="1" id="KW-1133">Transmembrane helix</keyword>
<dbReference type="EMBL" id="FQWV01000002">
    <property type="protein sequence ID" value="SHG76459.1"/>
    <property type="molecule type" value="Genomic_DNA"/>
</dbReference>
<dbReference type="AlphaFoldDB" id="A0A1M5MHP5"/>
<keyword evidence="3" id="KW-1185">Reference proteome</keyword>
<dbReference type="Proteomes" id="UP000184357">
    <property type="component" value="Unassembled WGS sequence"/>
</dbReference>
<keyword evidence="1" id="KW-0812">Transmembrane</keyword>
<evidence type="ECO:0000313" key="2">
    <source>
        <dbReference type="EMBL" id="SHG76459.1"/>
    </source>
</evidence>
<name>A0A1M5MHP5_9EURY</name>
<sequence length="134" mass="13813">MRRSSNGDGGRAGPVGPASRQVLAIAVVFAVLGGALVRFATGEPPPGVLWAALSVVVVAAVTLFGADAVETALRVLGRRGPADQPTDRGRTGGYPVFFIPAAIPFTVSRSARSSASVRCVRESRSTCRRFSGST</sequence>
<evidence type="ECO:0000256" key="1">
    <source>
        <dbReference type="SAM" id="Phobius"/>
    </source>
</evidence>
<feature type="transmembrane region" description="Helical" evidence="1">
    <location>
        <begin position="47"/>
        <end position="69"/>
    </location>
</feature>
<keyword evidence="1" id="KW-0472">Membrane</keyword>
<feature type="transmembrane region" description="Helical" evidence="1">
    <location>
        <begin position="21"/>
        <end position="41"/>
    </location>
</feature>
<organism evidence="2 3">
    <name type="scientific">Halobaculum gomorrense</name>
    <dbReference type="NCBI Taxonomy" id="43928"/>
    <lineage>
        <taxon>Archaea</taxon>
        <taxon>Methanobacteriati</taxon>
        <taxon>Methanobacteriota</taxon>
        <taxon>Stenosarchaea group</taxon>
        <taxon>Halobacteria</taxon>
        <taxon>Halobacteriales</taxon>
        <taxon>Haloferacaceae</taxon>
        <taxon>Halobaculum</taxon>
    </lineage>
</organism>
<protein>
    <submittedName>
        <fullName evidence="2">Uncharacterized protein</fullName>
    </submittedName>
</protein>
<proteinExistence type="predicted"/>
<accession>A0A1M5MHP5</accession>
<gene>
    <name evidence="2" type="ORF">SAMN05443636_1008</name>
</gene>